<organism evidence="2 3">
    <name type="scientific">Nostoc edaphicum CCNP1411</name>
    <dbReference type="NCBI Taxonomy" id="1472755"/>
    <lineage>
        <taxon>Bacteria</taxon>
        <taxon>Bacillati</taxon>
        <taxon>Cyanobacteriota</taxon>
        <taxon>Cyanophyceae</taxon>
        <taxon>Nostocales</taxon>
        <taxon>Nostocaceae</taxon>
        <taxon>Nostoc</taxon>
    </lineage>
</organism>
<keyword evidence="2" id="KW-0808">Transferase</keyword>
<keyword evidence="3" id="KW-1185">Reference proteome</keyword>
<proteinExistence type="predicted"/>
<dbReference type="Pfam" id="PF00583">
    <property type="entry name" value="Acetyltransf_1"/>
    <property type="match status" value="1"/>
</dbReference>
<feature type="domain" description="N-acetyltransferase" evidence="1">
    <location>
        <begin position="6"/>
        <end position="32"/>
    </location>
</feature>
<evidence type="ECO:0000313" key="3">
    <source>
        <dbReference type="Proteomes" id="UP000514713"/>
    </source>
</evidence>
<dbReference type="InterPro" id="IPR016181">
    <property type="entry name" value="Acyl_CoA_acyltransferase"/>
</dbReference>
<gene>
    <name evidence="2" type="ORF">HUN01_19620</name>
</gene>
<dbReference type="Proteomes" id="UP000514713">
    <property type="component" value="Chromosome"/>
</dbReference>
<dbReference type="GO" id="GO:0016747">
    <property type="term" value="F:acyltransferase activity, transferring groups other than amino-acyl groups"/>
    <property type="evidence" value="ECO:0007669"/>
    <property type="project" value="InterPro"/>
</dbReference>
<dbReference type="AlphaFoldDB" id="A0A7D7QKI2"/>
<evidence type="ECO:0000313" key="2">
    <source>
        <dbReference type="EMBL" id="QMS89681.1"/>
    </source>
</evidence>
<dbReference type="SUPFAM" id="SSF55729">
    <property type="entry name" value="Acyl-CoA N-acyltransferases (Nat)"/>
    <property type="match status" value="1"/>
</dbReference>
<dbReference type="EMBL" id="CP054698">
    <property type="protein sequence ID" value="QMS89681.1"/>
    <property type="molecule type" value="Genomic_DNA"/>
</dbReference>
<sequence>MPTYLEAYIMKVYTIPMWRGQGIATALLKEITAL</sequence>
<accession>A0A7D7QKI2</accession>
<dbReference type="Gene3D" id="3.40.630.30">
    <property type="match status" value="1"/>
</dbReference>
<reference evidence="3" key="1">
    <citation type="submission" date="2020-06" db="EMBL/GenBank/DDBJ databases">
        <title>Nostoc edaphicum CCNP1411 genome.</title>
        <authorList>
            <person name="Fidor A."/>
            <person name="Grabski M."/>
            <person name="Gawor J."/>
            <person name="Gromadka R."/>
            <person name="Wegrzyn G."/>
            <person name="Mazur-Marzec H."/>
        </authorList>
    </citation>
    <scope>NUCLEOTIDE SEQUENCE [LARGE SCALE GENOMIC DNA]</scope>
    <source>
        <strain evidence="3">CCNP1411</strain>
    </source>
</reference>
<dbReference type="KEGG" id="ned:HUN01_19620"/>
<evidence type="ECO:0000259" key="1">
    <source>
        <dbReference type="Pfam" id="PF00583"/>
    </source>
</evidence>
<name>A0A7D7QKI2_9NOSO</name>
<dbReference type="InterPro" id="IPR000182">
    <property type="entry name" value="GNAT_dom"/>
</dbReference>
<dbReference type="CDD" id="cd04301">
    <property type="entry name" value="NAT_SF"/>
    <property type="match status" value="1"/>
</dbReference>
<protein>
    <submittedName>
        <fullName evidence="2">GNAT family N-acetyltransferase</fullName>
    </submittedName>
</protein>